<dbReference type="RefSeq" id="WP_015907444.1">
    <property type="nucleotide sequence ID" value="NZ_FUZJ01000001.1"/>
</dbReference>
<comment type="caution">
    <text evidence="2">The sequence shown here is derived from an EMBL/GenBank/DDBJ whole genome shotgun (WGS) entry which is preliminary data.</text>
</comment>
<organism evidence="2 3">
    <name type="scientific">Caldicellulosiruptor bescii</name>
    <name type="common">Anaerocellum thermophilum</name>
    <dbReference type="NCBI Taxonomy" id="31899"/>
    <lineage>
        <taxon>Bacteria</taxon>
        <taxon>Bacillati</taxon>
        <taxon>Bacillota</taxon>
        <taxon>Bacillota incertae sedis</taxon>
        <taxon>Caldicellulosiruptorales</taxon>
        <taxon>Caldicellulosiruptoraceae</taxon>
        <taxon>Caldicellulosiruptor</taxon>
    </lineage>
</organism>
<evidence type="ECO:0000313" key="3">
    <source>
        <dbReference type="Proteomes" id="UP000196803"/>
    </source>
</evidence>
<reference evidence="2 3" key="1">
    <citation type="submission" date="2017-05" db="EMBL/GenBank/DDBJ databases">
        <authorList>
            <person name="Varghese N."/>
            <person name="Submissions S."/>
        </authorList>
    </citation>
    <scope>NUCLEOTIDE SEQUENCE [LARGE SCALE GENOMIC DNA]</scope>
    <source>
        <strain evidence="2 3">MACB1020</strain>
    </source>
</reference>
<protein>
    <submittedName>
        <fullName evidence="2">Uncharacterized protein</fullName>
    </submittedName>
</protein>
<name>A0ABY1SAX6_CALBS</name>
<proteinExistence type="predicted"/>
<accession>A0ABY1SAX6</accession>
<keyword evidence="1" id="KW-0175">Coiled coil</keyword>
<evidence type="ECO:0000256" key="1">
    <source>
        <dbReference type="SAM" id="Coils"/>
    </source>
</evidence>
<dbReference type="Proteomes" id="UP000196803">
    <property type="component" value="Unassembled WGS sequence"/>
</dbReference>
<feature type="coiled-coil region" evidence="1">
    <location>
        <begin position="27"/>
        <end position="54"/>
    </location>
</feature>
<sequence length="98" mass="11376">MSDIKTIQEDIKHEVAIDTVMGLLGKLTNIKIKIEDLSLDNETKERKIQKIEKILKTLWKERDLIYRGDKDATERALTAYALLSRSIDEEKIINSKTF</sequence>
<dbReference type="EMBL" id="FXXC01000001">
    <property type="protein sequence ID" value="SMR94619.1"/>
    <property type="molecule type" value="Genomic_DNA"/>
</dbReference>
<dbReference type="GeneID" id="31772270"/>
<keyword evidence="3" id="KW-1185">Reference proteome</keyword>
<evidence type="ECO:0000313" key="2">
    <source>
        <dbReference type="EMBL" id="SMR94619.1"/>
    </source>
</evidence>
<gene>
    <name evidence="2" type="ORF">SAMN05216240_2182</name>
</gene>